<evidence type="ECO:0000313" key="4">
    <source>
        <dbReference type="Proteomes" id="UP001500752"/>
    </source>
</evidence>
<evidence type="ECO:0000259" key="2">
    <source>
        <dbReference type="Pfam" id="PF01575"/>
    </source>
</evidence>
<evidence type="ECO:0000256" key="1">
    <source>
        <dbReference type="ARBA" id="ARBA00005254"/>
    </source>
</evidence>
<comment type="similarity">
    <text evidence="1">Belongs to the enoyl-CoA hydratase/isomerase family.</text>
</comment>
<dbReference type="SUPFAM" id="SSF54637">
    <property type="entry name" value="Thioesterase/thiol ester dehydrase-isomerase"/>
    <property type="match status" value="2"/>
</dbReference>
<dbReference type="Gene3D" id="3.10.129.10">
    <property type="entry name" value="Hotdog Thioesterase"/>
    <property type="match status" value="1"/>
</dbReference>
<name>A0ABP7CJ68_9MICC</name>
<dbReference type="EMBL" id="BAABEO010000019">
    <property type="protein sequence ID" value="GAA3689580.1"/>
    <property type="molecule type" value="Genomic_DNA"/>
</dbReference>
<proteinExistence type="inferred from homology"/>
<gene>
    <name evidence="3" type="ORF">GCM10023081_28800</name>
</gene>
<protein>
    <submittedName>
        <fullName evidence="3">MaoC/PaaZ C-terminal domain-containing protein</fullName>
    </submittedName>
</protein>
<dbReference type="PANTHER" id="PTHR43841">
    <property type="entry name" value="3-HYDROXYACYL-THIOESTER DEHYDRATASE HTDX-RELATED"/>
    <property type="match status" value="1"/>
</dbReference>
<reference evidence="4" key="1">
    <citation type="journal article" date="2019" name="Int. J. Syst. Evol. Microbiol.">
        <title>The Global Catalogue of Microorganisms (GCM) 10K type strain sequencing project: providing services to taxonomists for standard genome sequencing and annotation.</title>
        <authorList>
            <consortium name="The Broad Institute Genomics Platform"/>
            <consortium name="The Broad Institute Genome Sequencing Center for Infectious Disease"/>
            <person name="Wu L."/>
            <person name="Ma J."/>
        </authorList>
    </citation>
    <scope>NUCLEOTIDE SEQUENCE [LARGE SCALE GENOMIC DNA]</scope>
    <source>
        <strain evidence="4">JCM 30742</strain>
    </source>
</reference>
<dbReference type="PANTHER" id="PTHR43841:SF1">
    <property type="entry name" value="3-HYDROXYACYL-THIOESTER DEHYDRATASE X"/>
    <property type="match status" value="1"/>
</dbReference>
<dbReference type="Proteomes" id="UP001500752">
    <property type="component" value="Unassembled WGS sequence"/>
</dbReference>
<evidence type="ECO:0000313" key="3">
    <source>
        <dbReference type="EMBL" id="GAA3689580.1"/>
    </source>
</evidence>
<organism evidence="3 4">
    <name type="scientific">Arthrobacter ginkgonis</name>
    <dbReference type="NCBI Taxonomy" id="1630594"/>
    <lineage>
        <taxon>Bacteria</taxon>
        <taxon>Bacillati</taxon>
        <taxon>Actinomycetota</taxon>
        <taxon>Actinomycetes</taxon>
        <taxon>Micrococcales</taxon>
        <taxon>Micrococcaceae</taxon>
        <taxon>Arthrobacter</taxon>
    </lineage>
</organism>
<dbReference type="InterPro" id="IPR002539">
    <property type="entry name" value="MaoC-like_dom"/>
</dbReference>
<sequence>MSAPNEQAAGRPERTDVVLGSVPGLASLYATALGRLAAGRLGRQAAGTPDRGAAQEALRLPAVRHVVRGVAADPERLVAYQRLVGDTVRDTLPSVFVHGMAFPVAMDLMVRADFPLPLLGMVHLDNVVEHRRPLGTAEELEIAAWAENLRPHRAGTQLDMVVEVSAGGETAWRGVSTYLAKGIGQGVREGGSAPEPGKRPAYVPPVPTARWRLGADTGRAYAAVLGDYNPIHLGALPAKALGLKRHIAHGMYLAGRVLANAAPNDRAYRWSISFEAPVFLPGTVEVALHPRDGALAFEGWNAASGRRHFAGRVDALRPDGSWTD</sequence>
<comment type="caution">
    <text evidence="3">The sequence shown here is derived from an EMBL/GenBank/DDBJ whole genome shotgun (WGS) entry which is preliminary data.</text>
</comment>
<keyword evidence="4" id="KW-1185">Reference proteome</keyword>
<dbReference type="InterPro" id="IPR029069">
    <property type="entry name" value="HotDog_dom_sf"/>
</dbReference>
<dbReference type="Pfam" id="PF01575">
    <property type="entry name" value="MaoC_dehydratas"/>
    <property type="match status" value="1"/>
</dbReference>
<accession>A0ABP7CJ68</accession>
<dbReference type="RefSeq" id="WP_345151744.1">
    <property type="nucleotide sequence ID" value="NZ_BAABEO010000019.1"/>
</dbReference>
<feature type="domain" description="MaoC-like" evidence="2">
    <location>
        <begin position="195"/>
        <end position="288"/>
    </location>
</feature>